<gene>
    <name evidence="2" type="ORF">PSYICH_LOCUS14612</name>
</gene>
<organism evidence="2 3">
    <name type="scientific">Psylliodes chrysocephalus</name>
    <dbReference type="NCBI Taxonomy" id="3402493"/>
    <lineage>
        <taxon>Eukaryota</taxon>
        <taxon>Metazoa</taxon>
        <taxon>Ecdysozoa</taxon>
        <taxon>Arthropoda</taxon>
        <taxon>Hexapoda</taxon>
        <taxon>Insecta</taxon>
        <taxon>Pterygota</taxon>
        <taxon>Neoptera</taxon>
        <taxon>Endopterygota</taxon>
        <taxon>Coleoptera</taxon>
        <taxon>Polyphaga</taxon>
        <taxon>Cucujiformia</taxon>
        <taxon>Chrysomeloidea</taxon>
        <taxon>Chrysomelidae</taxon>
        <taxon>Galerucinae</taxon>
        <taxon>Alticini</taxon>
        <taxon>Psylliodes</taxon>
    </lineage>
</organism>
<feature type="transmembrane region" description="Helical" evidence="1">
    <location>
        <begin position="112"/>
        <end position="131"/>
    </location>
</feature>
<reference evidence="2" key="1">
    <citation type="submission" date="2022-01" db="EMBL/GenBank/DDBJ databases">
        <authorList>
            <person name="King R."/>
        </authorList>
    </citation>
    <scope>NUCLEOTIDE SEQUENCE</scope>
</reference>
<dbReference type="OrthoDB" id="6340111at2759"/>
<evidence type="ECO:0000313" key="3">
    <source>
        <dbReference type="Proteomes" id="UP001153636"/>
    </source>
</evidence>
<evidence type="ECO:0000313" key="2">
    <source>
        <dbReference type="EMBL" id="CAH1114738.1"/>
    </source>
</evidence>
<dbReference type="AlphaFoldDB" id="A0A9P0DDG2"/>
<keyword evidence="1" id="KW-0812">Transmembrane</keyword>
<evidence type="ECO:0000256" key="1">
    <source>
        <dbReference type="SAM" id="Phobius"/>
    </source>
</evidence>
<feature type="transmembrane region" description="Helical" evidence="1">
    <location>
        <begin position="83"/>
        <end position="100"/>
    </location>
</feature>
<name>A0A9P0DDG2_9CUCU</name>
<accession>A0A9P0DDG2</accession>
<dbReference type="Proteomes" id="UP001153636">
    <property type="component" value="Chromosome 8"/>
</dbReference>
<sequence>MYEQMKKLAKQHKSDEKELEVFKTGGGNYILKVTSHDDKVLSMLEENFFTIPNNFDSNTAENVAGPSRIQPMMVDIGNRNENIMIELVILLFTIAVLAPLDSNLVPNGAAAALAAGCYCSCWITTSLLSMLAGMDCHNNPICFIKKA</sequence>
<protein>
    <submittedName>
        <fullName evidence="2">Uncharacterized protein</fullName>
    </submittedName>
</protein>
<keyword evidence="1" id="KW-0472">Membrane</keyword>
<keyword evidence="3" id="KW-1185">Reference proteome</keyword>
<dbReference type="EMBL" id="OV651820">
    <property type="protein sequence ID" value="CAH1114738.1"/>
    <property type="molecule type" value="Genomic_DNA"/>
</dbReference>
<keyword evidence="1" id="KW-1133">Transmembrane helix</keyword>
<proteinExistence type="predicted"/>